<comment type="catalytic activity">
    <reaction evidence="11">
        <text>L-threonine + hydrogencarbonate + ATP = L-threonylcarbamoyladenylate + diphosphate + H2O</text>
        <dbReference type="Rhea" id="RHEA:36407"/>
        <dbReference type="ChEBI" id="CHEBI:15377"/>
        <dbReference type="ChEBI" id="CHEBI:17544"/>
        <dbReference type="ChEBI" id="CHEBI:30616"/>
        <dbReference type="ChEBI" id="CHEBI:33019"/>
        <dbReference type="ChEBI" id="CHEBI:57926"/>
        <dbReference type="ChEBI" id="CHEBI:73682"/>
        <dbReference type="EC" id="2.7.7.87"/>
    </reaction>
</comment>
<accession>A0A1G8EJV3</accession>
<evidence type="ECO:0000256" key="4">
    <source>
        <dbReference type="ARBA" id="ARBA00022490"/>
    </source>
</evidence>
<dbReference type="GO" id="GO:0005737">
    <property type="term" value="C:cytoplasm"/>
    <property type="evidence" value="ECO:0007669"/>
    <property type="project" value="UniProtKB-SubCell"/>
</dbReference>
<dbReference type="GO" id="GO:0005524">
    <property type="term" value="F:ATP binding"/>
    <property type="evidence" value="ECO:0007669"/>
    <property type="project" value="UniProtKB-KW"/>
</dbReference>
<keyword evidence="8" id="KW-0547">Nucleotide-binding</keyword>
<evidence type="ECO:0000256" key="6">
    <source>
        <dbReference type="ARBA" id="ARBA00022694"/>
    </source>
</evidence>
<comment type="similarity">
    <text evidence="2">Belongs to the SUA5 family.</text>
</comment>
<dbReference type="GO" id="GO:0006450">
    <property type="term" value="P:regulation of translational fidelity"/>
    <property type="evidence" value="ECO:0007669"/>
    <property type="project" value="TreeGrafter"/>
</dbReference>
<keyword evidence="6" id="KW-0819">tRNA processing</keyword>
<name>A0A1G8EJV3_9FLAO</name>
<dbReference type="Pfam" id="PF01300">
    <property type="entry name" value="Sua5_yciO_yrdC"/>
    <property type="match status" value="1"/>
</dbReference>
<dbReference type="PROSITE" id="PS51163">
    <property type="entry name" value="YRDC"/>
    <property type="match status" value="1"/>
</dbReference>
<evidence type="ECO:0000256" key="5">
    <source>
        <dbReference type="ARBA" id="ARBA00022679"/>
    </source>
</evidence>
<dbReference type="PANTHER" id="PTHR17490:SF16">
    <property type="entry name" value="THREONYLCARBAMOYL-AMP SYNTHASE"/>
    <property type="match status" value="1"/>
</dbReference>
<dbReference type="GO" id="GO:0000049">
    <property type="term" value="F:tRNA binding"/>
    <property type="evidence" value="ECO:0007669"/>
    <property type="project" value="TreeGrafter"/>
</dbReference>
<dbReference type="GO" id="GO:0061710">
    <property type="term" value="F:L-threonylcarbamoyladenylate synthase"/>
    <property type="evidence" value="ECO:0007669"/>
    <property type="project" value="UniProtKB-EC"/>
</dbReference>
<feature type="transmembrane region" description="Helical" evidence="12">
    <location>
        <begin position="12"/>
        <end position="31"/>
    </location>
</feature>
<gene>
    <name evidence="14" type="ORF">SAMN05421818_11146</name>
</gene>
<evidence type="ECO:0000256" key="9">
    <source>
        <dbReference type="ARBA" id="ARBA00022840"/>
    </source>
</evidence>
<evidence type="ECO:0000256" key="1">
    <source>
        <dbReference type="ARBA" id="ARBA00004496"/>
    </source>
</evidence>
<dbReference type="EC" id="2.7.7.87" evidence="3"/>
<dbReference type="STRING" id="702745.SAMN05421818_11146"/>
<dbReference type="Proteomes" id="UP000243588">
    <property type="component" value="Unassembled WGS sequence"/>
</dbReference>
<evidence type="ECO:0000313" key="15">
    <source>
        <dbReference type="Proteomes" id="UP000243588"/>
    </source>
</evidence>
<dbReference type="SUPFAM" id="SSF55821">
    <property type="entry name" value="YrdC/RibB"/>
    <property type="match status" value="1"/>
</dbReference>
<comment type="subcellular location">
    <subcellularLocation>
        <location evidence="1">Cytoplasm</location>
    </subcellularLocation>
</comment>
<evidence type="ECO:0000256" key="12">
    <source>
        <dbReference type="SAM" id="Phobius"/>
    </source>
</evidence>
<dbReference type="AlphaFoldDB" id="A0A1G8EJV3"/>
<evidence type="ECO:0000256" key="11">
    <source>
        <dbReference type="ARBA" id="ARBA00048366"/>
    </source>
</evidence>
<keyword evidence="12" id="KW-0812">Transmembrane</keyword>
<dbReference type="InterPro" id="IPR006070">
    <property type="entry name" value="Sua5-like_dom"/>
</dbReference>
<evidence type="ECO:0000256" key="8">
    <source>
        <dbReference type="ARBA" id="ARBA00022741"/>
    </source>
</evidence>
<proteinExistence type="inferred from homology"/>
<keyword evidence="15" id="KW-1185">Reference proteome</keyword>
<dbReference type="PANTHER" id="PTHR17490">
    <property type="entry name" value="SUA5"/>
    <property type="match status" value="1"/>
</dbReference>
<evidence type="ECO:0000256" key="10">
    <source>
        <dbReference type="ARBA" id="ARBA00029774"/>
    </source>
</evidence>
<evidence type="ECO:0000259" key="13">
    <source>
        <dbReference type="PROSITE" id="PS51163"/>
    </source>
</evidence>
<dbReference type="GO" id="GO:0008033">
    <property type="term" value="P:tRNA processing"/>
    <property type="evidence" value="ECO:0007669"/>
    <property type="project" value="UniProtKB-KW"/>
</dbReference>
<organism evidence="14 15">
    <name type="scientific">Myroides phaeus</name>
    <dbReference type="NCBI Taxonomy" id="702745"/>
    <lineage>
        <taxon>Bacteria</taxon>
        <taxon>Pseudomonadati</taxon>
        <taxon>Bacteroidota</taxon>
        <taxon>Flavobacteriia</taxon>
        <taxon>Flavobacteriales</taxon>
        <taxon>Flavobacteriaceae</taxon>
        <taxon>Myroides</taxon>
    </lineage>
</organism>
<keyword evidence="7" id="KW-0548">Nucleotidyltransferase</keyword>
<sequence length="224" mass="25528">MFIDFNIDYGLIVFYIFCTFSLAFTNAFLTIQNTMEDIQQEVHKAYEVIKNGGIILYPTDTVWGIGCDASNPEAVKKIYALKKRAESKSMIVLVNGDRLFHNIFHNVPEVAWEILDCSEKPTTLILDNPKNVAKEVVSSDNSLGIRIVNEPFCFRLIERMKRPLVSTSANISGEPSPSNFKEISKEIIDGVDYVVNLRRDEMKYVKPSTIIKLKENNQVTIIRK</sequence>
<keyword evidence="12" id="KW-0472">Membrane</keyword>
<evidence type="ECO:0000256" key="7">
    <source>
        <dbReference type="ARBA" id="ARBA00022695"/>
    </source>
</evidence>
<feature type="domain" description="YrdC-like" evidence="13">
    <location>
        <begin position="39"/>
        <end position="224"/>
    </location>
</feature>
<protein>
    <recommendedName>
        <fullName evidence="10">L-threonylcarbamoyladenylate synthase</fullName>
        <ecNumber evidence="3">2.7.7.87</ecNumber>
    </recommendedName>
    <alternativeName>
        <fullName evidence="10">L-threonylcarbamoyladenylate synthase</fullName>
    </alternativeName>
</protein>
<dbReference type="EMBL" id="FNDQ01000011">
    <property type="protein sequence ID" value="SDH70157.1"/>
    <property type="molecule type" value="Genomic_DNA"/>
</dbReference>
<evidence type="ECO:0000256" key="2">
    <source>
        <dbReference type="ARBA" id="ARBA00007663"/>
    </source>
</evidence>
<reference evidence="15" key="1">
    <citation type="submission" date="2016-10" db="EMBL/GenBank/DDBJ databases">
        <authorList>
            <person name="Varghese N."/>
            <person name="Submissions S."/>
        </authorList>
    </citation>
    <scope>NUCLEOTIDE SEQUENCE [LARGE SCALE GENOMIC DNA]</scope>
    <source>
        <strain evidence="15">DSM 23313</strain>
    </source>
</reference>
<evidence type="ECO:0000256" key="3">
    <source>
        <dbReference type="ARBA" id="ARBA00012584"/>
    </source>
</evidence>
<keyword evidence="12" id="KW-1133">Transmembrane helix</keyword>
<keyword evidence="9" id="KW-0067">ATP-binding</keyword>
<keyword evidence="5" id="KW-0808">Transferase</keyword>
<dbReference type="NCBIfam" id="TIGR00057">
    <property type="entry name" value="L-threonylcarbamoyladenylate synthase"/>
    <property type="match status" value="1"/>
</dbReference>
<keyword evidence="4" id="KW-0963">Cytoplasm</keyword>
<dbReference type="InterPro" id="IPR017945">
    <property type="entry name" value="DHBP_synth_RibB-like_a/b_dom"/>
</dbReference>
<dbReference type="GO" id="GO:0003725">
    <property type="term" value="F:double-stranded RNA binding"/>
    <property type="evidence" value="ECO:0007669"/>
    <property type="project" value="InterPro"/>
</dbReference>
<dbReference type="InterPro" id="IPR050156">
    <property type="entry name" value="TC-AMP_synthase_SUA5"/>
</dbReference>
<dbReference type="Gene3D" id="3.90.870.10">
    <property type="entry name" value="DHBP synthase"/>
    <property type="match status" value="1"/>
</dbReference>
<evidence type="ECO:0000313" key="14">
    <source>
        <dbReference type="EMBL" id="SDH70157.1"/>
    </source>
</evidence>